<feature type="coiled-coil region" evidence="3">
    <location>
        <begin position="198"/>
        <end position="509"/>
    </location>
</feature>
<evidence type="ECO:0000256" key="2">
    <source>
        <dbReference type="ARBA" id="ARBA00038006"/>
    </source>
</evidence>
<dbReference type="Gene3D" id="1.20.5.340">
    <property type="match status" value="1"/>
</dbReference>
<feature type="domain" description="NAB" evidence="5">
    <location>
        <begin position="11"/>
        <end position="91"/>
    </location>
</feature>
<feature type="coiled-coil region" evidence="3">
    <location>
        <begin position="534"/>
        <end position="726"/>
    </location>
</feature>
<dbReference type="PANTHER" id="PTHR32258:SF6">
    <property type="entry name" value="PROTEIN NETWORKED 1A"/>
    <property type="match status" value="1"/>
</dbReference>
<feature type="coiled-coil region" evidence="3">
    <location>
        <begin position="1440"/>
        <end position="1495"/>
    </location>
</feature>
<dbReference type="EMBL" id="NCVQ01000001">
    <property type="protein sequence ID" value="PWZ54119.1"/>
    <property type="molecule type" value="Genomic_DNA"/>
</dbReference>
<dbReference type="GO" id="GO:0003779">
    <property type="term" value="F:actin binding"/>
    <property type="evidence" value="ECO:0007669"/>
    <property type="project" value="InterPro"/>
</dbReference>
<dbReference type="Pfam" id="PF07765">
    <property type="entry name" value="KIP1"/>
    <property type="match status" value="1"/>
</dbReference>
<dbReference type="SUPFAM" id="SSF90257">
    <property type="entry name" value="Myosin rod fragments"/>
    <property type="match status" value="1"/>
</dbReference>
<feature type="coiled-coil region" evidence="3">
    <location>
        <begin position="2135"/>
        <end position="2169"/>
    </location>
</feature>
<feature type="region of interest" description="Disordered" evidence="4">
    <location>
        <begin position="103"/>
        <end position="128"/>
    </location>
</feature>
<dbReference type="InterPro" id="IPR051861">
    <property type="entry name" value="NET_actin-binding_domain"/>
</dbReference>
<evidence type="ECO:0000256" key="3">
    <source>
        <dbReference type="SAM" id="Coils"/>
    </source>
</evidence>
<feature type="coiled-coil region" evidence="3">
    <location>
        <begin position="2075"/>
        <end position="2102"/>
    </location>
</feature>
<feature type="region of interest" description="Disordered" evidence="4">
    <location>
        <begin position="145"/>
        <end position="185"/>
    </location>
</feature>
<comment type="similarity">
    <text evidence="2">Belongs to the NET family.</text>
</comment>
<keyword evidence="1 3" id="KW-0175">Coiled coil</keyword>
<protein>
    <submittedName>
        <fullName evidence="6">Protein NETWORKED 1D</fullName>
    </submittedName>
</protein>
<evidence type="ECO:0000256" key="1">
    <source>
        <dbReference type="ARBA" id="ARBA00023054"/>
    </source>
</evidence>
<evidence type="ECO:0000313" key="6">
    <source>
        <dbReference type="EMBL" id="PWZ54119.1"/>
    </source>
</evidence>
<dbReference type="PROSITE" id="PS51774">
    <property type="entry name" value="NAB"/>
    <property type="match status" value="1"/>
</dbReference>
<dbReference type="InterPro" id="IPR011684">
    <property type="entry name" value="NAB"/>
</dbReference>
<feature type="coiled-coil region" evidence="3">
    <location>
        <begin position="968"/>
        <end position="1051"/>
    </location>
</feature>
<name>A0A317Y625_MAIZE</name>
<dbReference type="ExpressionAtlas" id="A0A317Y625">
    <property type="expression patterns" value="baseline and differential"/>
</dbReference>
<feature type="compositionally biased region" description="Polar residues" evidence="4">
    <location>
        <begin position="105"/>
        <end position="118"/>
    </location>
</feature>
<accession>A0A317Y625</accession>
<evidence type="ECO:0000256" key="4">
    <source>
        <dbReference type="SAM" id="MobiDB-lite"/>
    </source>
</evidence>
<evidence type="ECO:0000259" key="5">
    <source>
        <dbReference type="PROSITE" id="PS51774"/>
    </source>
</evidence>
<feature type="coiled-coil region" evidence="3">
    <location>
        <begin position="751"/>
        <end position="943"/>
    </location>
</feature>
<dbReference type="Proteomes" id="UP000251960">
    <property type="component" value="Chromosome 1"/>
</dbReference>
<feature type="region of interest" description="Disordered" evidence="4">
    <location>
        <begin position="2479"/>
        <end position="2498"/>
    </location>
</feature>
<dbReference type="Gene3D" id="1.10.287.1490">
    <property type="match status" value="1"/>
</dbReference>
<feature type="coiled-coil region" evidence="3">
    <location>
        <begin position="1573"/>
        <end position="1646"/>
    </location>
</feature>
<dbReference type="SUPFAM" id="SSF57997">
    <property type="entry name" value="Tropomyosin"/>
    <property type="match status" value="1"/>
</dbReference>
<feature type="coiled-coil region" evidence="3">
    <location>
        <begin position="1833"/>
        <end position="1916"/>
    </location>
</feature>
<reference evidence="6" key="1">
    <citation type="journal article" date="2018" name="Nat. Genet.">
        <title>Extensive intraspecific gene order and gene structural variations between Mo17 and other maize genomes.</title>
        <authorList>
            <person name="Sun S."/>
            <person name="Zhou Y."/>
            <person name="Chen J."/>
            <person name="Shi J."/>
            <person name="Zhao H."/>
            <person name="Zhao H."/>
            <person name="Song W."/>
            <person name="Zhang M."/>
            <person name="Cui Y."/>
            <person name="Dong X."/>
            <person name="Liu H."/>
            <person name="Ma X."/>
            <person name="Jiao Y."/>
            <person name="Wang B."/>
            <person name="Wei X."/>
            <person name="Stein J.C."/>
            <person name="Glaubitz J.C."/>
            <person name="Lu F."/>
            <person name="Yu G."/>
            <person name="Liang C."/>
            <person name="Fengler K."/>
            <person name="Li B."/>
            <person name="Rafalski A."/>
            <person name="Schnable P.S."/>
            <person name="Ware D.H."/>
            <person name="Buckler E.S."/>
            <person name="Lai J."/>
        </authorList>
    </citation>
    <scope>NUCLEOTIDE SEQUENCE [LARGE SCALE GENOMIC DNA]</scope>
    <source>
        <tissue evidence="6">Seedling</tissue>
    </source>
</reference>
<feature type="coiled-coil region" evidence="3">
    <location>
        <begin position="2005"/>
        <end position="2039"/>
    </location>
</feature>
<sequence>MATLVRHDSRQYSWWISHISPKNSKWLQENVSDMDSKVKAMIKLINEDADSFAKRAEMYYKKRPELMNLVEEFYRAYRALAERYDQSTGALRQAHRTISEAFPNQMPSMSDESPSAFSQEMEPHTPDTSTLTRVAFDYDDLQKDGVGVSPQSFTSKRNGTHPEETSALSSSVENAPRAGFDGKVRKGLTFEGPNVKGKDDISNEMANLQQEVARLLAESQDLKQQMLSESERANKAENEMQMLKATVLQLNAEKDTSLMQYNNSSERISTLESELSKAQSDLEKLTDEMAADVQKLINAETLNIAIQSEAEGLDQKMKMQQQALEQKLKELESFRSSFQEEHEKCMQAESALLSQRKELAQSHEEVQRLAIEIKTANEKLNEFKQTKEVLEYTVCELKKDVERLTEQNQSSEVLVQKLGDQINTLKDSNNELQSEIQSLKSIISQLNTEKNAAVLQHQQFVELVSVLESQLSKLQSELDETEQKVQILTHDLEKKKEEADNVHLKLQDECHRRMQIEATLLMTEGLHSQLQKEMQMLTQDFDGSTKKLSELEKNKLDLESILKELNNTILGLNSEKDATLLQQQQSLQKVSDLELELSKMQLEMEVLEDTVCELKKDVERHTEQNQSSEVLIQKLGEEINTINDSKNELQSEIQSLKSIISQLNTEKNAAVLQHQQSIELVSVLESQLSKLHSELDEIEQKVQLLTHDLEKKKEEADNVHIKLQDECHRRMQIEATLLMTEGLHSQLQEEMQMLTQDFDGSTKKLSELENNKLDLESILKELNKTILGLNSEKDAALLQQQQYLQKVSDLELELSKMQLEMEVLEDTVCELKKDVERRTEQNQSSEVLIQKLGEEINTLKDSKNELQSEIQSLKSIISQLNTEKNAAVLQHQQSVELVSVLESQLSKLQSELDETEQRVQLLTQDLEKKKEEADNVHLKLQDECHRRMQIEATLLMTEGLHSQLQEKMQMLTQDFDGSTKKLSELENNKLDLESTLKELNNTILGLNSEKDAALLQQQQSLQKVSNLELELSMMQLEMDKSEQKFLLLEQEIARKNGSVDSLEISLKDECEKRLQAQTSLVSLEKMYSQSQEEVSRLYIEIEKQNGKLNELENLISELNNTILLINTEKDATLHENQQSSVRISDLESELMALKTELENVEGKVHAVEQELIYKKEEADNLQISLQDEIQKRVEGEESLLMMTNLHYGSQNEVRGLALELEKLNGNLRQVENSKVDLENIVTKHTEEIHILRERNLSTDLMIKDLHLELDALKDLNVKLQTEMGLHIGEKEALQREFTSQREEKKNLEGIHHTLVDEMSTLKTTATMNQKLIEELQITNSKLKEVCAKSEVEKALLSEKLQEVEKLSEECSLLENSLSDANAEMDALRDKIKALEALESSLKDIISCHVSEKAVLVSELEILGKRLSDASEKNSIMDSSLFDMKMDLEDLRTKLKDSEESCQALLANNSALSGEVDALREKIKALQDSENSLKDVISCHVSEKAVLASELEILGKSLSEVSEKNSILDISLCDMKTELDELRTMLKDSEESCQAHLTNNSALSAEKNNLFSQLESITLAMKALEGMHANLEQKHSSVSREKDFAYDQVRELQDQLRIKNEEFEVSAKSHQLQANSYEKQIFSLQEKNHYMEEVLQQEQQKNINASISTVILENCLVDEQDKKVALFTECQKYAVENHSANMLVSELMEEARYHGEERKKLLAHNGKLREGISNQMKFLNICKDLGPADLAEDEVLLQTVSDETINILRLKDETEDVNRLMDTELSVLSVVLLQVGMELRDLHLQKCALEKEVESGEKETLSLQNQNQQMWEQNEQLRSGLQESSERVEVLKTEVFVIQEKLSCLRESYQTSQDEISNLTKKDESLSKEYQSLSEKYNALEDENDTLFEECMMLKNLCLFYRGHNNEIASALASLTDEMALLSLAKGDLDLQVNELNRRSVMLESENYHLKDYIIYLVEILRTRLVLSEFDLDTNRSVFQELVVELENCMTQLVQKDDELMEAEEKVQLLQEKNRELCGVVGSLQVAIEGAKVVKGELEKKITILIEQCSSKDDKILLLHQENEALQSEIEQCEREFVDLMDDAITFSVNSAVYEEKAFELMMNGKATENRAISQKELLMKEISSRDANIEELQKRLAGIQDEHAELKAELNTHLALIASLVDHVSVLEEDVRSLSKPCSTEGKEETARVHHVQEGDDGLESHCLLNGTPKLQGLIARIEALQVVVLNAKDRQDRETAESAAKLAAASAEIQELKTRGGSRMEAKEICSDNEKQDVEVSKGKQVQIMKDIELDQISTCPPYGAGGALYPHGTGANAELDDEMLQLWEAAERSCKNQTAKSSSSEHDIQAVEDLESECPSSELARGRELGTNKLEVSKGAVEPHEAWSKNVLERLTSDAQRLLSIQASIEELKKKMEGSSKGTNSEYGSVSAQVHETEGLVLEQINSNNKLTRKAENYPALSDNTSTERGGYSSRRKISEQVQRGSENVARLELELQKIQYVLLKLEEEHEYRRLKVSDKRTRVLLRDYLYGRKDRGGGQKGKKKRVPFCGCVRSKSRTEP</sequence>
<organism evidence="6">
    <name type="scientific">Zea mays</name>
    <name type="common">Maize</name>
    <dbReference type="NCBI Taxonomy" id="4577"/>
    <lineage>
        <taxon>Eukaryota</taxon>
        <taxon>Viridiplantae</taxon>
        <taxon>Streptophyta</taxon>
        <taxon>Embryophyta</taxon>
        <taxon>Tracheophyta</taxon>
        <taxon>Spermatophyta</taxon>
        <taxon>Magnoliopsida</taxon>
        <taxon>Liliopsida</taxon>
        <taxon>Poales</taxon>
        <taxon>Poaceae</taxon>
        <taxon>PACMAD clade</taxon>
        <taxon>Panicoideae</taxon>
        <taxon>Andropogonodae</taxon>
        <taxon>Andropogoneae</taxon>
        <taxon>Tripsacinae</taxon>
        <taxon>Zea</taxon>
    </lineage>
</organism>
<feature type="coiled-coil region" evidence="3">
    <location>
        <begin position="1213"/>
        <end position="1404"/>
    </location>
</feature>
<gene>
    <name evidence="6" type="primary">NET1D_3</name>
    <name evidence="6" type="ORF">Zm00014a_016477</name>
</gene>
<dbReference type="PANTHER" id="PTHR32258">
    <property type="entry name" value="PROTEIN NETWORKED 4A"/>
    <property type="match status" value="1"/>
</dbReference>
<proteinExistence type="inferred from homology"/>
<comment type="caution">
    <text evidence="6">The sequence shown here is derived from an EMBL/GenBank/DDBJ whole genome shotgun (WGS) entry which is preliminary data.</text>
</comment>
<feature type="coiled-coil region" evidence="3">
    <location>
        <begin position="1094"/>
        <end position="1170"/>
    </location>
</feature>